<evidence type="ECO:0000256" key="2">
    <source>
        <dbReference type="ARBA" id="ARBA00022448"/>
    </source>
</evidence>
<keyword evidence="9 11" id="KW-0472">Membrane</keyword>
<dbReference type="InterPro" id="IPR012910">
    <property type="entry name" value="Plug_dom"/>
</dbReference>
<evidence type="ECO:0000256" key="11">
    <source>
        <dbReference type="PROSITE-ProRule" id="PRU01360"/>
    </source>
</evidence>
<evidence type="ECO:0000259" key="15">
    <source>
        <dbReference type="Pfam" id="PF00593"/>
    </source>
</evidence>
<evidence type="ECO:0000256" key="5">
    <source>
        <dbReference type="ARBA" id="ARBA00022692"/>
    </source>
</evidence>
<dbReference type="Gene3D" id="2.40.170.20">
    <property type="entry name" value="TonB-dependent receptor, beta-barrel domain"/>
    <property type="match status" value="1"/>
</dbReference>
<accession>A0ABV8SVU0</accession>
<evidence type="ECO:0000256" key="9">
    <source>
        <dbReference type="ARBA" id="ARBA00023136"/>
    </source>
</evidence>
<feature type="domain" description="TonB-dependent receptor plug" evidence="16">
    <location>
        <begin position="46"/>
        <end position="151"/>
    </location>
</feature>
<reference evidence="18" key="1">
    <citation type="journal article" date="2019" name="Int. J. Syst. Evol. Microbiol.">
        <title>The Global Catalogue of Microorganisms (GCM) 10K type strain sequencing project: providing services to taxonomists for standard genome sequencing and annotation.</title>
        <authorList>
            <consortium name="The Broad Institute Genomics Platform"/>
            <consortium name="The Broad Institute Genome Sequencing Center for Infectious Disease"/>
            <person name="Wu L."/>
            <person name="Ma J."/>
        </authorList>
    </citation>
    <scope>NUCLEOTIDE SEQUENCE [LARGE SCALE GENOMIC DNA]</scope>
    <source>
        <strain evidence="18">CGMCC 1.10759</strain>
    </source>
</reference>
<evidence type="ECO:0000256" key="13">
    <source>
        <dbReference type="SAM" id="MobiDB-lite"/>
    </source>
</evidence>
<feature type="region of interest" description="Disordered" evidence="13">
    <location>
        <begin position="426"/>
        <end position="448"/>
    </location>
</feature>
<keyword evidence="10 11" id="KW-0998">Cell outer membrane</keyword>
<gene>
    <name evidence="17" type="ORF">ACFPN2_17325</name>
</gene>
<evidence type="ECO:0000256" key="1">
    <source>
        <dbReference type="ARBA" id="ARBA00004571"/>
    </source>
</evidence>
<keyword evidence="8 12" id="KW-0798">TonB box</keyword>
<feature type="domain" description="TonB-dependent receptor-like beta-barrel" evidence="15">
    <location>
        <begin position="234"/>
        <end position="661"/>
    </location>
</feature>
<evidence type="ECO:0000256" key="6">
    <source>
        <dbReference type="ARBA" id="ARBA00023004"/>
    </source>
</evidence>
<feature type="signal peptide" evidence="14">
    <location>
        <begin position="1"/>
        <end position="23"/>
    </location>
</feature>
<evidence type="ECO:0000256" key="7">
    <source>
        <dbReference type="ARBA" id="ARBA00023065"/>
    </source>
</evidence>
<evidence type="ECO:0000313" key="18">
    <source>
        <dbReference type="Proteomes" id="UP001595904"/>
    </source>
</evidence>
<dbReference type="InterPro" id="IPR039426">
    <property type="entry name" value="TonB-dep_rcpt-like"/>
</dbReference>
<protein>
    <submittedName>
        <fullName evidence="17">TonB-dependent receptor</fullName>
    </submittedName>
</protein>
<name>A0ABV8SVU0_9GAMM</name>
<comment type="subcellular location">
    <subcellularLocation>
        <location evidence="1 11">Cell outer membrane</location>
        <topology evidence="1 11">Multi-pass membrane protein</topology>
    </subcellularLocation>
</comment>
<dbReference type="PANTHER" id="PTHR32552:SF81">
    <property type="entry name" value="TONB-DEPENDENT OUTER MEMBRANE RECEPTOR"/>
    <property type="match status" value="1"/>
</dbReference>
<organism evidence="17 18">
    <name type="scientific">Steroidobacter flavus</name>
    <dbReference type="NCBI Taxonomy" id="1842136"/>
    <lineage>
        <taxon>Bacteria</taxon>
        <taxon>Pseudomonadati</taxon>
        <taxon>Pseudomonadota</taxon>
        <taxon>Gammaproteobacteria</taxon>
        <taxon>Steroidobacterales</taxon>
        <taxon>Steroidobacteraceae</taxon>
        <taxon>Steroidobacter</taxon>
    </lineage>
</organism>
<dbReference type="PANTHER" id="PTHR32552">
    <property type="entry name" value="FERRICHROME IRON RECEPTOR-RELATED"/>
    <property type="match status" value="1"/>
</dbReference>
<evidence type="ECO:0000256" key="10">
    <source>
        <dbReference type="ARBA" id="ARBA00023237"/>
    </source>
</evidence>
<dbReference type="Pfam" id="PF00593">
    <property type="entry name" value="TonB_dep_Rec_b-barrel"/>
    <property type="match status" value="1"/>
</dbReference>
<keyword evidence="6" id="KW-0408">Iron</keyword>
<dbReference type="InterPro" id="IPR036942">
    <property type="entry name" value="Beta-barrel_TonB_sf"/>
</dbReference>
<evidence type="ECO:0000256" key="8">
    <source>
        <dbReference type="ARBA" id="ARBA00023077"/>
    </source>
</evidence>
<sequence length="699" mass="76975">MKQQQSLAALAALLLGQSSLVAAQSTNDDVMLEEVTVTAQRRAERLQDVPVAVTAFTAAEIEARGVGSTRDILPMTPNVTYDESFTVGNSFVSVRGVAQINNADSPVAIVVDGVPQNSQKQLRMELFDVERIEVLKGPQGALYGRNAIGGAINIVTREPTNDFDGWAQLGAGSGNLRSASGAVSGPIVEDKLLFRLSGAYKDSDGTIENVFLHEKVDFYESKDVRARFMILATDALTIDVRGSYSDIDGGAVMDASMDPTLTGNANREVLPRSNILGNSAREIGDATVKIDWRTDVGTLTAITGYTDLTESYYGDLDFCNPVDCPNGIFGLGPQADQRQLLDVTLLSQEVRLASPDNQRLRWIVGGFYLSTQRDLDTIAHLLIPNTPGIPLISNAEENDNDAYSAFAQVDYDITDRTTLGVSLRYDRDRREQTNAGDPTRPTRSKSFSDVQPRVVIDHKLTKDQLVYATYGTGFRSGGFNGVGGRPFAAETLQNYEVGYKSTWWDSRLRLNASVFRSRSEDYQFFYLDFNQGGAQVIDNLDKVEFTGAELEWQVQATRYWTLLGAVGLLDSDIEAIDPSLTVPAERGNRTPKTQKSTFSFGSQLEIPLGSLTGTIRVDYGRWGKKYWHPDNVDVRDPVNMLDLRVSIGNDRWTATAWGRNVLDEFYWQDFNSLEFGAPGVDLGSPSSPDTYGIDLKYNF</sequence>
<keyword evidence="18" id="KW-1185">Reference proteome</keyword>
<evidence type="ECO:0000256" key="12">
    <source>
        <dbReference type="RuleBase" id="RU003357"/>
    </source>
</evidence>
<dbReference type="CDD" id="cd01347">
    <property type="entry name" value="ligand_gated_channel"/>
    <property type="match status" value="1"/>
</dbReference>
<comment type="caution">
    <text evidence="17">The sequence shown here is derived from an EMBL/GenBank/DDBJ whole genome shotgun (WGS) entry which is preliminary data.</text>
</comment>
<evidence type="ECO:0000256" key="3">
    <source>
        <dbReference type="ARBA" id="ARBA00022452"/>
    </source>
</evidence>
<evidence type="ECO:0000256" key="14">
    <source>
        <dbReference type="SAM" id="SignalP"/>
    </source>
</evidence>
<comment type="similarity">
    <text evidence="11 12">Belongs to the TonB-dependent receptor family.</text>
</comment>
<feature type="chain" id="PRO_5046359607" evidence="14">
    <location>
        <begin position="24"/>
        <end position="699"/>
    </location>
</feature>
<keyword evidence="4" id="KW-0410">Iron transport</keyword>
<keyword evidence="5 11" id="KW-0812">Transmembrane</keyword>
<keyword evidence="3 11" id="KW-1134">Transmembrane beta strand</keyword>
<dbReference type="EMBL" id="JBHSDU010000003">
    <property type="protein sequence ID" value="MFC4310860.1"/>
    <property type="molecule type" value="Genomic_DNA"/>
</dbReference>
<dbReference type="PROSITE" id="PS52016">
    <property type="entry name" value="TONB_DEPENDENT_REC_3"/>
    <property type="match status" value="1"/>
</dbReference>
<evidence type="ECO:0000259" key="16">
    <source>
        <dbReference type="Pfam" id="PF07715"/>
    </source>
</evidence>
<keyword evidence="7" id="KW-0406">Ion transport</keyword>
<keyword evidence="14" id="KW-0732">Signal</keyword>
<evidence type="ECO:0000256" key="4">
    <source>
        <dbReference type="ARBA" id="ARBA00022496"/>
    </source>
</evidence>
<dbReference type="Pfam" id="PF07715">
    <property type="entry name" value="Plug"/>
    <property type="match status" value="1"/>
</dbReference>
<keyword evidence="2 11" id="KW-0813">Transport</keyword>
<dbReference type="RefSeq" id="WP_380598713.1">
    <property type="nucleotide sequence ID" value="NZ_JBHSDU010000003.1"/>
</dbReference>
<dbReference type="Proteomes" id="UP001595904">
    <property type="component" value="Unassembled WGS sequence"/>
</dbReference>
<keyword evidence="17" id="KW-0675">Receptor</keyword>
<dbReference type="InterPro" id="IPR000531">
    <property type="entry name" value="Beta-barrel_TonB"/>
</dbReference>
<evidence type="ECO:0000313" key="17">
    <source>
        <dbReference type="EMBL" id="MFC4310860.1"/>
    </source>
</evidence>
<dbReference type="SUPFAM" id="SSF56935">
    <property type="entry name" value="Porins"/>
    <property type="match status" value="1"/>
</dbReference>
<proteinExistence type="inferred from homology"/>